<evidence type="ECO:0000256" key="12">
    <source>
        <dbReference type="RuleBase" id="RU010713"/>
    </source>
</evidence>
<keyword evidence="6" id="KW-0303">Gap junction</keyword>
<dbReference type="PRINTS" id="PR01262">
    <property type="entry name" value="INNEXIN"/>
</dbReference>
<evidence type="ECO:0000256" key="8">
    <source>
        <dbReference type="ARBA" id="ARBA00022989"/>
    </source>
</evidence>
<dbReference type="GO" id="GO:0005886">
    <property type="term" value="C:plasma membrane"/>
    <property type="evidence" value="ECO:0007669"/>
    <property type="project" value="UniProtKB-SubCell"/>
</dbReference>
<comment type="similarity">
    <text evidence="12">Belongs to the pannexin family.</text>
</comment>
<gene>
    <name evidence="12" type="primary">inx</name>
    <name evidence="13" type="ORF">DdX_04427</name>
</gene>
<evidence type="ECO:0000256" key="6">
    <source>
        <dbReference type="ARBA" id="ARBA00022868"/>
    </source>
</evidence>
<dbReference type="GO" id="GO:0034220">
    <property type="term" value="P:monoatomic ion transmembrane transport"/>
    <property type="evidence" value="ECO:0007669"/>
    <property type="project" value="UniProtKB-KW"/>
</dbReference>
<evidence type="ECO:0000256" key="4">
    <source>
        <dbReference type="ARBA" id="ARBA00022475"/>
    </source>
</evidence>
<dbReference type="InterPro" id="IPR000990">
    <property type="entry name" value="Innexin"/>
</dbReference>
<keyword evidence="3 12" id="KW-0813">Transport</keyword>
<dbReference type="PROSITE" id="PS51013">
    <property type="entry name" value="PANNEXIN"/>
    <property type="match status" value="1"/>
</dbReference>
<organism evidence="13 14">
    <name type="scientific">Ditylenchus destructor</name>
    <dbReference type="NCBI Taxonomy" id="166010"/>
    <lineage>
        <taxon>Eukaryota</taxon>
        <taxon>Metazoa</taxon>
        <taxon>Ecdysozoa</taxon>
        <taxon>Nematoda</taxon>
        <taxon>Chromadorea</taxon>
        <taxon>Rhabditida</taxon>
        <taxon>Tylenchina</taxon>
        <taxon>Tylenchomorpha</taxon>
        <taxon>Sphaerularioidea</taxon>
        <taxon>Anguinidae</taxon>
        <taxon>Anguininae</taxon>
        <taxon>Ditylenchus</taxon>
    </lineage>
</organism>
<evidence type="ECO:0000256" key="11">
    <source>
        <dbReference type="ARBA" id="ARBA00023303"/>
    </source>
</evidence>
<dbReference type="GO" id="GO:0005921">
    <property type="term" value="C:gap junction"/>
    <property type="evidence" value="ECO:0007669"/>
    <property type="project" value="UniProtKB-SubCell"/>
</dbReference>
<feature type="transmembrane region" description="Helical" evidence="12">
    <location>
        <begin position="262"/>
        <end position="286"/>
    </location>
</feature>
<dbReference type="AlphaFoldDB" id="A0AAD4RB44"/>
<evidence type="ECO:0000256" key="10">
    <source>
        <dbReference type="ARBA" id="ARBA00023136"/>
    </source>
</evidence>
<evidence type="ECO:0000256" key="1">
    <source>
        <dbReference type="ARBA" id="ARBA00004610"/>
    </source>
</evidence>
<name>A0AAD4RB44_9BILA</name>
<reference evidence="13" key="1">
    <citation type="submission" date="2022-01" db="EMBL/GenBank/DDBJ databases">
        <title>Genome Sequence Resource for Two Populations of Ditylenchus destructor, the Migratory Endoparasitic Phytonematode.</title>
        <authorList>
            <person name="Zhang H."/>
            <person name="Lin R."/>
            <person name="Xie B."/>
        </authorList>
    </citation>
    <scope>NUCLEOTIDE SEQUENCE</scope>
    <source>
        <strain evidence="13">BazhouSP</strain>
    </source>
</reference>
<accession>A0AAD4RB44</accession>
<protein>
    <recommendedName>
        <fullName evidence="12">Innexin</fullName>
    </recommendedName>
</protein>
<keyword evidence="14" id="KW-1185">Reference proteome</keyword>
<evidence type="ECO:0000313" key="13">
    <source>
        <dbReference type="EMBL" id="KAI1722122.1"/>
    </source>
</evidence>
<dbReference type="EMBL" id="JAKKPZ010000004">
    <property type="protein sequence ID" value="KAI1722122.1"/>
    <property type="molecule type" value="Genomic_DNA"/>
</dbReference>
<keyword evidence="11 12" id="KW-0407">Ion channel</keyword>
<evidence type="ECO:0000256" key="7">
    <source>
        <dbReference type="ARBA" id="ARBA00022949"/>
    </source>
</evidence>
<keyword evidence="5 12" id="KW-0812">Transmembrane</keyword>
<keyword evidence="9 12" id="KW-0406">Ion transport</keyword>
<sequence>MDLLFDFVTSFLTERNEDDIFDRLNYQITPFLFVLFSLANISKLYIGTAINCFTKAEFKGGWIQYAHDYCLIENTYYLRTNESIPLEQETRNEKYINYYQWVPFILVLQACSFYVPHLMWRSFNWITGFQIRAIVTTAKQSASLGIEENREKVLQIARSMFHATQLRHRTLKFLDEQKFVSWLYLSMKFSYLLLICFHLAIFKFFIGSLDFAFGFLKYRGEWEESGQFPRVTVCDFSIHRVGQPVNFTVECVLPLNMFNEKIFTFFFFWLCLLMAITTFSIYLWIVRILNRRTFFRKLLDVYTRNEYALWSSSTPGSNDTKTLLSGSEHSSYTRTADNLSFGPDLRVVLGLIQDQTGLLFCSNVFREICNIKEKSESRNHSALPTSDGDTEDDL</sequence>
<dbReference type="Proteomes" id="UP001201812">
    <property type="component" value="Unassembled WGS sequence"/>
</dbReference>
<comment type="function">
    <text evidence="12">Structural component of the gap junctions.</text>
</comment>
<comment type="caution">
    <text evidence="13">The sequence shown here is derived from an EMBL/GenBank/DDBJ whole genome shotgun (WGS) entry which is preliminary data.</text>
</comment>
<evidence type="ECO:0000256" key="3">
    <source>
        <dbReference type="ARBA" id="ARBA00022448"/>
    </source>
</evidence>
<evidence type="ECO:0000256" key="2">
    <source>
        <dbReference type="ARBA" id="ARBA00004651"/>
    </source>
</evidence>
<evidence type="ECO:0000256" key="9">
    <source>
        <dbReference type="ARBA" id="ARBA00023065"/>
    </source>
</evidence>
<dbReference type="GO" id="GO:0005243">
    <property type="term" value="F:gap junction channel activity"/>
    <property type="evidence" value="ECO:0007669"/>
    <property type="project" value="TreeGrafter"/>
</dbReference>
<proteinExistence type="inferred from homology"/>
<dbReference type="Pfam" id="PF00876">
    <property type="entry name" value="Innexin"/>
    <property type="match status" value="1"/>
</dbReference>
<comment type="subcellular location">
    <subcellularLocation>
        <location evidence="1">Cell junction</location>
        <location evidence="1">Gap junction</location>
    </subcellularLocation>
    <subcellularLocation>
        <location evidence="2 12">Cell membrane</location>
        <topology evidence="2 12">Multi-pass membrane protein</topology>
    </subcellularLocation>
</comment>
<evidence type="ECO:0000313" key="14">
    <source>
        <dbReference type="Proteomes" id="UP001201812"/>
    </source>
</evidence>
<comment type="caution">
    <text evidence="12">Lacks conserved residue(s) required for the propagation of feature annotation.</text>
</comment>
<keyword evidence="10 12" id="KW-0472">Membrane</keyword>
<dbReference type="PANTHER" id="PTHR11893">
    <property type="entry name" value="INNEXIN"/>
    <property type="match status" value="1"/>
</dbReference>
<keyword evidence="8 12" id="KW-1133">Transmembrane helix</keyword>
<dbReference type="PANTHER" id="PTHR11893:SF32">
    <property type="entry name" value="INNEXIN"/>
    <property type="match status" value="1"/>
</dbReference>
<evidence type="ECO:0000256" key="5">
    <source>
        <dbReference type="ARBA" id="ARBA00022692"/>
    </source>
</evidence>
<keyword evidence="4" id="KW-1003">Cell membrane</keyword>
<keyword evidence="7" id="KW-0965">Cell junction</keyword>